<feature type="disulfide bond" evidence="2">
    <location>
        <begin position="51"/>
        <end position="63"/>
    </location>
</feature>
<feature type="disulfide bond" evidence="2">
    <location>
        <begin position="58"/>
        <end position="76"/>
    </location>
</feature>
<dbReference type="PROSITE" id="PS50068">
    <property type="entry name" value="LDLRA_2"/>
    <property type="match status" value="1"/>
</dbReference>
<organism evidence="6 7">
    <name type="scientific">Pristionchus pacificus</name>
    <name type="common">Parasitic nematode worm</name>
    <dbReference type="NCBI Taxonomy" id="54126"/>
    <lineage>
        <taxon>Eukaryota</taxon>
        <taxon>Metazoa</taxon>
        <taxon>Ecdysozoa</taxon>
        <taxon>Nematoda</taxon>
        <taxon>Chromadorea</taxon>
        <taxon>Rhabditida</taxon>
        <taxon>Rhabditina</taxon>
        <taxon>Diplogasteromorpha</taxon>
        <taxon>Diplogasteroidea</taxon>
        <taxon>Neodiplogasteridae</taxon>
        <taxon>Pristionchus</taxon>
    </lineage>
</organism>
<feature type="region of interest" description="Disordered" evidence="3">
    <location>
        <begin position="1116"/>
        <end position="1152"/>
    </location>
</feature>
<feature type="region of interest" description="Disordered" evidence="3">
    <location>
        <begin position="641"/>
        <end position="719"/>
    </location>
</feature>
<feature type="region of interest" description="Disordered" evidence="3">
    <location>
        <begin position="1862"/>
        <end position="1882"/>
    </location>
</feature>
<dbReference type="PRINTS" id="PR00261">
    <property type="entry name" value="LDLRECEPTOR"/>
</dbReference>
<dbReference type="GO" id="GO:0043235">
    <property type="term" value="C:receptor complex"/>
    <property type="evidence" value="ECO:0000318"/>
    <property type="project" value="GO_Central"/>
</dbReference>
<feature type="compositionally biased region" description="Polar residues" evidence="3">
    <location>
        <begin position="1379"/>
        <end position="1402"/>
    </location>
</feature>
<dbReference type="OrthoDB" id="6514358at2759"/>
<proteinExistence type="predicted"/>
<dbReference type="EnsemblMetazoa" id="PPA20639.1">
    <property type="protein sequence ID" value="PPA20639.1"/>
    <property type="gene ID" value="WBGene00110193"/>
</dbReference>
<feature type="compositionally biased region" description="Polar residues" evidence="3">
    <location>
        <begin position="1492"/>
        <end position="1508"/>
    </location>
</feature>
<feature type="compositionally biased region" description="Polar residues" evidence="3">
    <location>
        <begin position="680"/>
        <end position="708"/>
    </location>
</feature>
<feature type="region of interest" description="Disordered" evidence="3">
    <location>
        <begin position="496"/>
        <end position="530"/>
    </location>
</feature>
<feature type="region of interest" description="Disordered" evidence="3">
    <location>
        <begin position="1711"/>
        <end position="1804"/>
    </location>
</feature>
<evidence type="ECO:0000313" key="6">
    <source>
        <dbReference type="EnsemblMetazoa" id="PPA20639.1"/>
    </source>
</evidence>
<dbReference type="PANTHER" id="PTHR22722:SF5">
    <property type="entry name" value="LOW-DENSITY LIPOPROTEIN RECEPTOR-RELATED PROTEIN 1B"/>
    <property type="match status" value="1"/>
</dbReference>
<dbReference type="SUPFAM" id="SSF57424">
    <property type="entry name" value="LDL receptor-like module"/>
    <property type="match status" value="1"/>
</dbReference>
<feature type="transmembrane region" description="Helical" evidence="4">
    <location>
        <begin position="891"/>
        <end position="916"/>
    </location>
</feature>
<feature type="compositionally biased region" description="Polar residues" evidence="3">
    <location>
        <begin position="332"/>
        <end position="349"/>
    </location>
</feature>
<keyword evidence="5" id="KW-0732">Signal</keyword>
<feature type="region of interest" description="Disordered" evidence="3">
    <location>
        <begin position="1379"/>
        <end position="1514"/>
    </location>
</feature>
<feature type="signal peptide" evidence="5">
    <location>
        <begin position="1"/>
        <end position="35"/>
    </location>
</feature>
<evidence type="ECO:0000256" key="5">
    <source>
        <dbReference type="SAM" id="SignalP"/>
    </source>
</evidence>
<dbReference type="InterPro" id="IPR002172">
    <property type="entry name" value="LDrepeatLR_classA_rpt"/>
</dbReference>
<feature type="compositionally biased region" description="Low complexity" evidence="3">
    <location>
        <begin position="1780"/>
        <end position="1790"/>
    </location>
</feature>
<feature type="compositionally biased region" description="Low complexity" evidence="3">
    <location>
        <begin position="646"/>
        <end position="670"/>
    </location>
</feature>
<dbReference type="GO" id="GO:0005886">
    <property type="term" value="C:plasma membrane"/>
    <property type="evidence" value="ECO:0000318"/>
    <property type="project" value="GO_Central"/>
</dbReference>
<reference evidence="7" key="1">
    <citation type="journal article" date="2008" name="Nat. Genet.">
        <title>The Pristionchus pacificus genome provides a unique perspective on nematode lifestyle and parasitism.</title>
        <authorList>
            <person name="Dieterich C."/>
            <person name="Clifton S.W."/>
            <person name="Schuster L.N."/>
            <person name="Chinwalla A."/>
            <person name="Delehaunty K."/>
            <person name="Dinkelacker I."/>
            <person name="Fulton L."/>
            <person name="Fulton R."/>
            <person name="Godfrey J."/>
            <person name="Minx P."/>
            <person name="Mitreva M."/>
            <person name="Roeseler W."/>
            <person name="Tian H."/>
            <person name="Witte H."/>
            <person name="Yang S.P."/>
            <person name="Wilson R.K."/>
            <person name="Sommer R.J."/>
        </authorList>
    </citation>
    <scope>NUCLEOTIDE SEQUENCE [LARGE SCALE GENOMIC DNA]</scope>
    <source>
        <strain evidence="7">PS312</strain>
    </source>
</reference>
<feature type="region of interest" description="Disordered" evidence="3">
    <location>
        <begin position="445"/>
        <end position="478"/>
    </location>
</feature>
<feature type="region of interest" description="Disordered" evidence="3">
    <location>
        <begin position="1021"/>
        <end position="1050"/>
    </location>
</feature>
<reference evidence="6" key="2">
    <citation type="submission" date="2022-06" db="UniProtKB">
        <authorList>
            <consortium name="EnsemblMetazoa"/>
        </authorList>
    </citation>
    <scope>IDENTIFICATION</scope>
    <source>
        <strain evidence="6">PS312</strain>
    </source>
</reference>
<evidence type="ECO:0000256" key="4">
    <source>
        <dbReference type="SAM" id="Phobius"/>
    </source>
</evidence>
<comment type="caution">
    <text evidence="2">Lacks conserved residue(s) required for the propagation of feature annotation.</text>
</comment>
<accession>A0A8R1YEW8</accession>
<keyword evidence="4" id="KW-1133">Transmembrane helix</keyword>
<dbReference type="InterPro" id="IPR051221">
    <property type="entry name" value="LDLR-related"/>
</dbReference>
<feature type="region of interest" description="Disordered" evidence="3">
    <location>
        <begin position="1527"/>
        <end position="1584"/>
    </location>
</feature>
<feature type="compositionally biased region" description="Low complexity" evidence="3">
    <location>
        <begin position="314"/>
        <end position="323"/>
    </location>
</feature>
<name>A0A2A6D292_PRIPA</name>
<sequence>MITRESRTSPSVWSQPPSCKAVLLVLLSLLPTIHSQFFNLEAFRVRLPGRCQPGYFDCGRGQCVHLRCFHDGKPDCWDGSDEFCFPGHIKCGSYCVELSYLGQCLANSRCNGAQNEPTFCKQTKEKICREELSLPCKGYGECVLWSWARDEKRDCLDGSDLDGSYMELLQSQWIHIMPTTAGAVGTTTDNSSHPTTVYIPSLGGSLQPSTNTSNPTPVWIVSPTPPVSSPTLVPSIPTVSSLPPGYEPQSPPTVYPSFPVSPPYSNSPFQPQAAPIVPIVKMQSYLLTTPFIPTRPPPLVPIPASGLIPLTHTSLTPTPHTTPRNPFEEPDTTSVPTASEEQFFRSSEVPSLHPLDYPEDYTDKEADGTVVPHYGVPATTVEPVGAASGSQFSLYPIFVGQTQPPPSAIQPVQPVQKPIFRPVPLPYSPTPGQPKTISPGLTQPPLGQFPYAPTMFPDRQPTPISAATPAPSPPYPQPPPYRPFSVIPFAVTGVAGPTASSSVQSGPYHPEQPTQQQNRPPWQHQGAIPGPPLVAIHPISPLTQPGATPPVHPSPIAGQTRVPYPVNQTPGPYQPIGPIPAPYQPGGPVRGGPYYPGGQIPSGLTPTPYPPGVYRPSFGTPYPFTPSGVVSPIVPSHPTWPPATAPPTVTASVTEPTAETTTSSPTTSTTEQVFIPVGTETRTSTESTLAPEGSSTTTEKPMETSSVWTDEASHEAFRNDCESGEIERVREKHGHDIDCPCGPGMMKKGGGEDEECEGVGTSSIVVDVVHLCDSDQVLNNDDRALVTLREILLDVSCGGSCTLDQMTYDYAKSPESRAGRTLQFEELSGGACSSSSLNDCELPAECINSGLQWRCRCPKGYNDTSEGRGRSCEWAEEGMKIECIQLLGICLIWWIAILILTLLLLLGICCLAWCLAKRHCCKDRGMEAGYTQTRIKVPKTVKIKPAEGELSNVRNLMVKNAKGSVLRGTVAMAQSKSLAAKKKSNLILPGDKEAVGSTVRSVIDIVSSDEENMGIPKPGSSGMTIDSPAVHETPPSLVAPAQTEVNPAVPHRSESIISMREISATPPPTATPPPVQPTAFAAAQAASVPILTAKPPTPPSSKKSINGEAIETPIMEQRASIVSKPGTPPPRKESEPGRKTPTPPVAIDSPQSISLSVPSIPTVDTHPDAHLTVTAVDVHQNNEPDEATAMGANRDRSSSIASVAGLPTIWDSFQVLGEQYANAEGSARRESSHSLDNALNRRYPEHFYAPILDHGDEITTTSSVETPPSLDEQKPSVESVLENMKETAQAQKNVTDTIETAVPLPVEVFLDAKDSPETNPLYRKTSRDEQRKSKLAEMLGVSESEPTVRKTSGFMDEHDSEALEELSRRGMQIEIPLLDTSQLDTASTTPRSTARGIRSSQEPLRGGRAAVRSQSRERKGVHGLSKDRDRLVKAMETSGRKERERSETLQRRGPVKVTASKAPRKMTSAEERLSNFRRQQQEVETTESSSSGYRQRTAMGTSKSPARSSTDRLYRQSGREVIPAFHTATGLVSARSPEPANPSFTRPSRGVIRRGRAHPDTSRSRTRNRLAQPKIKEQREPKLEIKGKQQLRFRRPVRQLSSISEKSAEVPSEFALSGSGDIAMSAPSTTRRIEAAIGRASKRLLLSPPSKRRQSPADKITSPMGTTIIEKKLILETIFSNEGTDVDMPLTSRHESVADLKGIVLVEKTTEYSSDSMDPVPKKIAPVKKPSKIHTGRSDSFLPPISSDRNSFRSPAKSLRASNTSLPTLGHRHRREGHNSNDSSSATSSDFPTPPVASSLSEIRRASQISTIRRKIRQRQAPDFRSQADLRSIVRDYKGDTSRSADNICDDCSGLRLHDFNRSSKARSTRRSRTDRNAQIRGGARHSSLLSLRSGNTLSPAEMSPYMGRDPSLPPKENLWWGAHVPLCFSAQFSLFHSSNKAARQPKLSIIAASIVFFPSFTFSMFPSRFNDNKHFSVTIMLFILSMLDCCDN</sequence>
<feature type="compositionally biased region" description="Low complexity" evidence="3">
    <location>
        <begin position="1482"/>
        <end position="1491"/>
    </location>
</feature>
<dbReference type="InterPro" id="IPR036055">
    <property type="entry name" value="LDL_receptor-like_sf"/>
</dbReference>
<dbReference type="Proteomes" id="UP000005239">
    <property type="component" value="Unassembled WGS sequence"/>
</dbReference>
<gene>
    <name evidence="6" type="primary">WBGene00110193</name>
</gene>
<feature type="region of interest" description="Disordered" evidence="3">
    <location>
        <begin position="314"/>
        <end position="355"/>
    </location>
</feature>
<evidence type="ECO:0000256" key="1">
    <source>
        <dbReference type="ARBA" id="ARBA00023157"/>
    </source>
</evidence>
<feature type="compositionally biased region" description="Basic and acidic residues" evidence="3">
    <location>
        <begin position="1574"/>
        <end position="1584"/>
    </location>
</feature>
<keyword evidence="4" id="KW-0472">Membrane</keyword>
<keyword evidence="4" id="KW-0812">Transmembrane</keyword>
<feature type="compositionally biased region" description="Basic and acidic residues" evidence="3">
    <location>
        <begin position="1414"/>
        <end position="1450"/>
    </location>
</feature>
<dbReference type="CDD" id="cd00112">
    <property type="entry name" value="LDLa"/>
    <property type="match status" value="1"/>
</dbReference>
<accession>A0A2A6D292</accession>
<dbReference type="PANTHER" id="PTHR22722">
    <property type="entry name" value="LOW-DENSITY LIPOPROTEIN RECEPTOR-RELATED PROTEIN 2-RELATED"/>
    <property type="match status" value="1"/>
</dbReference>
<dbReference type="Gene3D" id="4.10.400.10">
    <property type="entry name" value="Low-density Lipoprotein Receptor"/>
    <property type="match status" value="1"/>
</dbReference>
<protein>
    <submittedName>
        <fullName evidence="6">Lipoprotein receptor</fullName>
    </submittedName>
</protein>
<dbReference type="Pfam" id="PF00057">
    <property type="entry name" value="Ldl_recept_a"/>
    <property type="match status" value="1"/>
</dbReference>
<evidence type="ECO:0000256" key="2">
    <source>
        <dbReference type="PROSITE-ProRule" id="PRU00124"/>
    </source>
</evidence>
<feature type="compositionally biased region" description="Basic residues" evidence="3">
    <location>
        <begin position="1725"/>
        <end position="1735"/>
    </location>
</feature>
<keyword evidence="1 2" id="KW-1015">Disulfide bond</keyword>
<feature type="chain" id="PRO_5043926848" evidence="5">
    <location>
        <begin position="36"/>
        <end position="1993"/>
    </location>
</feature>
<evidence type="ECO:0000256" key="3">
    <source>
        <dbReference type="SAM" id="MobiDB-lite"/>
    </source>
</evidence>
<keyword evidence="7" id="KW-1185">Reference proteome</keyword>
<dbReference type="GO" id="GO:0005041">
    <property type="term" value="F:low-density lipoprotein particle receptor activity"/>
    <property type="evidence" value="ECO:0000318"/>
    <property type="project" value="GO_Central"/>
</dbReference>
<evidence type="ECO:0000313" key="7">
    <source>
        <dbReference type="Proteomes" id="UP000005239"/>
    </source>
</evidence>
<dbReference type="SMART" id="SM00192">
    <property type="entry name" value="LDLa"/>
    <property type="match status" value="2"/>
</dbReference>